<evidence type="ECO:0000256" key="2">
    <source>
        <dbReference type="ARBA" id="ARBA00023242"/>
    </source>
</evidence>
<dbReference type="GeneID" id="104774374"/>
<comment type="subcellular location">
    <subcellularLocation>
        <location evidence="1">Nucleus</location>
    </subcellularLocation>
</comment>
<keyword evidence="4" id="KW-1185">Reference proteome</keyword>
<protein>
    <submittedName>
        <fullName evidence="5">Transcription initiation factor TFIID subunit 4-like</fullName>
    </submittedName>
</protein>
<evidence type="ECO:0000313" key="5">
    <source>
        <dbReference type="RefSeq" id="XP_010497300.1"/>
    </source>
</evidence>
<gene>
    <name evidence="5" type="primary">LOC104774374</name>
</gene>
<proteinExistence type="predicted"/>
<name>A0ABM0Y8S4_CAMSA</name>
<organism evidence="4 5">
    <name type="scientific">Camelina sativa</name>
    <name type="common">False flax</name>
    <name type="synonym">Myagrum sativum</name>
    <dbReference type="NCBI Taxonomy" id="90675"/>
    <lineage>
        <taxon>Eukaryota</taxon>
        <taxon>Viridiplantae</taxon>
        <taxon>Streptophyta</taxon>
        <taxon>Embryophyta</taxon>
        <taxon>Tracheophyta</taxon>
        <taxon>Spermatophyta</taxon>
        <taxon>Magnoliopsida</taxon>
        <taxon>eudicotyledons</taxon>
        <taxon>Gunneridae</taxon>
        <taxon>Pentapetalae</taxon>
        <taxon>rosids</taxon>
        <taxon>malvids</taxon>
        <taxon>Brassicales</taxon>
        <taxon>Brassicaceae</taxon>
        <taxon>Camelineae</taxon>
        <taxon>Camelina</taxon>
    </lineage>
</organism>
<evidence type="ECO:0000313" key="4">
    <source>
        <dbReference type="Proteomes" id="UP000694864"/>
    </source>
</evidence>
<evidence type="ECO:0000256" key="1">
    <source>
        <dbReference type="ARBA" id="ARBA00004123"/>
    </source>
</evidence>
<dbReference type="RefSeq" id="XP_010497300.1">
    <property type="nucleotide sequence ID" value="XM_010498998.2"/>
</dbReference>
<dbReference type="InterPro" id="IPR022003">
    <property type="entry name" value="RST"/>
</dbReference>
<feature type="domain" description="RST" evidence="3">
    <location>
        <begin position="57"/>
        <end position="122"/>
    </location>
</feature>
<reference evidence="5" key="2">
    <citation type="submission" date="2025-08" db="UniProtKB">
        <authorList>
            <consortium name="RefSeq"/>
        </authorList>
    </citation>
    <scope>IDENTIFICATION</scope>
    <source>
        <tissue evidence="5">Leaf</tissue>
    </source>
</reference>
<dbReference type="PROSITE" id="PS51879">
    <property type="entry name" value="RST"/>
    <property type="match status" value="1"/>
</dbReference>
<accession>A0ABM0Y8S4</accession>
<evidence type="ECO:0000259" key="3">
    <source>
        <dbReference type="PROSITE" id="PS51879"/>
    </source>
</evidence>
<dbReference type="Pfam" id="PF12174">
    <property type="entry name" value="RST"/>
    <property type="match status" value="1"/>
</dbReference>
<reference evidence="4" key="1">
    <citation type="journal article" date="2014" name="Nat. Commun.">
        <title>The emerging biofuel crop Camelina sativa retains a highly undifferentiated hexaploid genome structure.</title>
        <authorList>
            <person name="Kagale S."/>
            <person name="Koh C."/>
            <person name="Nixon J."/>
            <person name="Bollina V."/>
            <person name="Clarke W.E."/>
            <person name="Tuteja R."/>
            <person name="Spillane C."/>
            <person name="Robinson S.J."/>
            <person name="Links M.G."/>
            <person name="Clarke C."/>
            <person name="Higgins E.E."/>
            <person name="Huebert T."/>
            <person name="Sharpe A.G."/>
            <person name="Parkin I.A."/>
        </authorList>
    </citation>
    <scope>NUCLEOTIDE SEQUENCE [LARGE SCALE GENOMIC DNA]</scope>
    <source>
        <strain evidence="4">cv. DH55</strain>
    </source>
</reference>
<feature type="non-terminal residue" evidence="5">
    <location>
        <position position="122"/>
    </location>
</feature>
<keyword evidence="2" id="KW-0539">Nucleus</keyword>
<dbReference type="Proteomes" id="UP000694864">
    <property type="component" value="Unplaced"/>
</dbReference>
<sequence length="122" mass="14139">MDLSIVKLLEEDDKGDTKHSEDELNMFQEALIRDIEGIHHPQCTKLPKMSSQQARGVEHGLIPARVSDLLRILTDLNKDRKNQFENLYCKLKRKEITTDRLIRHLKVAVGDQMIRSVISKLH</sequence>